<proteinExistence type="predicted"/>
<evidence type="ECO:0000313" key="2">
    <source>
        <dbReference type="EMBL" id="KAG2640857.1"/>
    </source>
</evidence>
<feature type="compositionally biased region" description="Pro residues" evidence="1">
    <location>
        <begin position="19"/>
        <end position="40"/>
    </location>
</feature>
<evidence type="ECO:0000256" key="1">
    <source>
        <dbReference type="SAM" id="MobiDB-lite"/>
    </source>
</evidence>
<feature type="compositionally biased region" description="Pro residues" evidence="1">
    <location>
        <begin position="1"/>
        <end position="10"/>
    </location>
</feature>
<keyword evidence="3" id="KW-1185">Reference proteome</keyword>
<dbReference type="EMBL" id="CM029039">
    <property type="protein sequence ID" value="KAG2640857.1"/>
    <property type="molecule type" value="Genomic_DNA"/>
</dbReference>
<sequence>PPPPAPPAPPLLQCRPMLPFAPPPSPFAPPPLEPFAPPPSMSHRRRRYCHAGRCHRSLPRRWSHLRLHRRCRTAAAPQQPQPHPRSTACRPLIECRSRAIAAALGERQCRAATGQGEAGPPPSGRG</sequence>
<protein>
    <submittedName>
        <fullName evidence="2">Uncharacterized protein</fullName>
    </submittedName>
</protein>
<comment type="caution">
    <text evidence="2">The sequence shown here is derived from an EMBL/GenBank/DDBJ whole genome shotgun (WGS) entry which is preliminary data.</text>
</comment>
<feature type="non-terminal residue" evidence="2">
    <location>
        <position position="1"/>
    </location>
</feature>
<organism evidence="2 3">
    <name type="scientific">Panicum virgatum</name>
    <name type="common">Blackwell switchgrass</name>
    <dbReference type="NCBI Taxonomy" id="38727"/>
    <lineage>
        <taxon>Eukaryota</taxon>
        <taxon>Viridiplantae</taxon>
        <taxon>Streptophyta</taxon>
        <taxon>Embryophyta</taxon>
        <taxon>Tracheophyta</taxon>
        <taxon>Spermatophyta</taxon>
        <taxon>Magnoliopsida</taxon>
        <taxon>Liliopsida</taxon>
        <taxon>Poales</taxon>
        <taxon>Poaceae</taxon>
        <taxon>PACMAD clade</taxon>
        <taxon>Panicoideae</taxon>
        <taxon>Panicodae</taxon>
        <taxon>Paniceae</taxon>
        <taxon>Panicinae</taxon>
        <taxon>Panicum</taxon>
        <taxon>Panicum sect. Hiantes</taxon>
    </lineage>
</organism>
<dbReference type="Proteomes" id="UP000823388">
    <property type="component" value="Chromosome 2K"/>
</dbReference>
<feature type="non-terminal residue" evidence="2">
    <location>
        <position position="126"/>
    </location>
</feature>
<reference evidence="2" key="1">
    <citation type="submission" date="2020-05" db="EMBL/GenBank/DDBJ databases">
        <title>WGS assembly of Panicum virgatum.</title>
        <authorList>
            <person name="Lovell J.T."/>
            <person name="Jenkins J."/>
            <person name="Shu S."/>
            <person name="Juenger T.E."/>
            <person name="Schmutz J."/>
        </authorList>
    </citation>
    <scope>NUCLEOTIDE SEQUENCE</scope>
    <source>
        <strain evidence="2">AP13</strain>
    </source>
</reference>
<accession>A0A8T0W2M1</accession>
<evidence type="ECO:0000313" key="3">
    <source>
        <dbReference type="Proteomes" id="UP000823388"/>
    </source>
</evidence>
<gene>
    <name evidence="2" type="ORF">PVAP13_2KG124044</name>
</gene>
<feature type="region of interest" description="Disordered" evidence="1">
    <location>
        <begin position="1"/>
        <end position="44"/>
    </location>
</feature>
<name>A0A8T0W2M1_PANVG</name>
<dbReference type="AlphaFoldDB" id="A0A8T0W2M1"/>